<evidence type="ECO:0000313" key="3">
    <source>
        <dbReference type="Proteomes" id="UP000078582"/>
    </source>
</evidence>
<dbReference type="Gene3D" id="3.90.1200.10">
    <property type="match status" value="1"/>
</dbReference>
<gene>
    <name evidence="2" type="ORF">AYR53_03915</name>
</gene>
<proteinExistence type="predicted"/>
<dbReference type="OrthoDB" id="3171511at2"/>
<keyword evidence="2" id="KW-0808">Transferase</keyword>
<dbReference type="SUPFAM" id="SSF56112">
    <property type="entry name" value="Protein kinase-like (PK-like)"/>
    <property type="match status" value="1"/>
</dbReference>
<organism evidence="2 3">
    <name type="scientific">Loigolactobacillus backii</name>
    <dbReference type="NCBI Taxonomy" id="375175"/>
    <lineage>
        <taxon>Bacteria</taxon>
        <taxon>Bacillati</taxon>
        <taxon>Bacillota</taxon>
        <taxon>Bacilli</taxon>
        <taxon>Lactobacillales</taxon>
        <taxon>Lactobacillaceae</taxon>
        <taxon>Loigolactobacillus</taxon>
    </lineage>
</organism>
<feature type="domain" description="Aminoglycoside phosphotransferase" evidence="1">
    <location>
        <begin position="30"/>
        <end position="254"/>
    </location>
</feature>
<evidence type="ECO:0000259" key="1">
    <source>
        <dbReference type="Pfam" id="PF01636"/>
    </source>
</evidence>
<accession>A0A192H130</accession>
<dbReference type="GO" id="GO:0016740">
    <property type="term" value="F:transferase activity"/>
    <property type="evidence" value="ECO:0007669"/>
    <property type="project" value="UniProtKB-KW"/>
</dbReference>
<reference evidence="2 3" key="1">
    <citation type="submission" date="2016-03" db="EMBL/GenBank/DDBJ databases">
        <title>Pediococcus and Lactobacillus from brewery environment - whole genome sequencing and assembly.</title>
        <authorList>
            <person name="Behr J."/>
            <person name="Geissler A.J."/>
            <person name="Vogel R.F."/>
        </authorList>
    </citation>
    <scope>NUCLEOTIDE SEQUENCE [LARGE SCALE GENOMIC DNA]</scope>
    <source>
        <strain evidence="2 3">TMW 1.1989</strain>
    </source>
</reference>
<dbReference type="InterPro" id="IPR002575">
    <property type="entry name" value="Aminoglycoside_PTrfase"/>
</dbReference>
<dbReference type="Proteomes" id="UP000078582">
    <property type="component" value="Chromosome"/>
</dbReference>
<dbReference type="RefSeq" id="WP_082918541.1">
    <property type="nucleotide sequence ID" value="NZ_CP014873.1"/>
</dbReference>
<dbReference type="InterPro" id="IPR011009">
    <property type="entry name" value="Kinase-like_dom_sf"/>
</dbReference>
<protein>
    <submittedName>
        <fullName evidence="2">Phosphotransferase</fullName>
    </submittedName>
</protein>
<dbReference type="GeneID" id="42981385"/>
<evidence type="ECO:0000313" key="2">
    <source>
        <dbReference type="EMBL" id="ANK61988.1"/>
    </source>
</evidence>
<dbReference type="AlphaFoldDB" id="A0A192H130"/>
<dbReference type="STRING" id="375175.AYR53_03915"/>
<sequence length="333" mass="38676">MAEQIIEKIGRYLSQEQIMAQLDLAPIKEISFLAQGEYNRNFLITDTTSNKIVFRMNYGSQINVKQQARYEYHALQILYKSQHTPEPLYLDDTKRFFQHDILIETFLPGEPLVYHRDLHRAAEIFAAIHNLQLKPAAYAQLKSETKICSARLNEANQLLKAVRDSSKINSEQSDLLFALKDWCTQHNADEHFLDQPMCLVNTEVNSNNFLITADYGWLIDWEKPVISNAVQDLTQFIAETTTLWRTSERLTTEQTRLFLTTYAKLTGQRRQLLETNINLYMPFLLLRALSWCGMLVATYADKPIQNVEILKRCQSFLQLDFSVPLLKKYGVNL</sequence>
<name>A0A192H130_9LACO</name>
<dbReference type="EMBL" id="CP014873">
    <property type="protein sequence ID" value="ANK61988.1"/>
    <property type="molecule type" value="Genomic_DNA"/>
</dbReference>
<dbReference type="Pfam" id="PF01636">
    <property type="entry name" value="APH"/>
    <property type="match status" value="1"/>
</dbReference>
<keyword evidence="3" id="KW-1185">Reference proteome</keyword>